<accession>A0A0W8E3R9</accession>
<dbReference type="GO" id="GO:0006412">
    <property type="term" value="P:translation"/>
    <property type="evidence" value="ECO:0007669"/>
    <property type="project" value="TreeGrafter"/>
</dbReference>
<feature type="domain" description="Ribosome maturation factor RimP C-terminal" evidence="5">
    <location>
        <begin position="90"/>
        <end position="152"/>
    </location>
</feature>
<keyword evidence="2" id="KW-0690">Ribosome biogenesis</keyword>
<gene>
    <name evidence="6" type="ORF">ASZ90_019295</name>
</gene>
<dbReference type="GO" id="GO:0000028">
    <property type="term" value="P:ribosomal small subunit assembly"/>
    <property type="evidence" value="ECO:0007669"/>
    <property type="project" value="TreeGrafter"/>
</dbReference>
<name>A0A0W8E3R9_9ZZZZ</name>
<feature type="domain" description="Ribosome maturation factor RimP N-terminal" evidence="4">
    <location>
        <begin position="18"/>
        <end position="87"/>
    </location>
</feature>
<evidence type="ECO:0000256" key="2">
    <source>
        <dbReference type="ARBA" id="ARBA00022517"/>
    </source>
</evidence>
<dbReference type="HAMAP" id="MF_01077">
    <property type="entry name" value="RimP"/>
    <property type="match status" value="1"/>
</dbReference>
<sequence length="155" mass="17773">MGVQDVGQNNLRAIIDEIEKKLAEIQIDLVDVEYRKESEDQMLRIYIDTDSGVNLDTCAAASRAIKNIVDEEDLYYDHMEVSSPGLDRIIKKEKDFIRFMGQEVDVKTHKGYDGPRKISGVLTGYQKETLSIKDLDMIMDIPFEFISVVRLKPDK</sequence>
<dbReference type="AlphaFoldDB" id="A0A0W8E3R9"/>
<dbReference type="InterPro" id="IPR028998">
    <property type="entry name" value="RimP_C"/>
</dbReference>
<dbReference type="PANTHER" id="PTHR33867">
    <property type="entry name" value="RIBOSOME MATURATION FACTOR RIMP"/>
    <property type="match status" value="1"/>
</dbReference>
<dbReference type="PANTHER" id="PTHR33867:SF1">
    <property type="entry name" value="RIBOSOME MATURATION FACTOR RIMP"/>
    <property type="match status" value="1"/>
</dbReference>
<evidence type="ECO:0000256" key="3">
    <source>
        <dbReference type="SAM" id="Coils"/>
    </source>
</evidence>
<evidence type="ECO:0008006" key="7">
    <source>
        <dbReference type="Google" id="ProtNLM"/>
    </source>
</evidence>
<dbReference type="SUPFAM" id="SSF75420">
    <property type="entry name" value="YhbC-like, N-terminal domain"/>
    <property type="match status" value="1"/>
</dbReference>
<proteinExistence type="inferred from homology"/>
<comment type="caution">
    <text evidence="6">The sequence shown here is derived from an EMBL/GenBank/DDBJ whole genome shotgun (WGS) entry which is preliminary data.</text>
</comment>
<dbReference type="InterPro" id="IPR036847">
    <property type="entry name" value="RimP_C_sf"/>
</dbReference>
<keyword evidence="1" id="KW-0963">Cytoplasm</keyword>
<dbReference type="GO" id="GO:0005829">
    <property type="term" value="C:cytosol"/>
    <property type="evidence" value="ECO:0007669"/>
    <property type="project" value="TreeGrafter"/>
</dbReference>
<dbReference type="InterPro" id="IPR028989">
    <property type="entry name" value="RimP_N"/>
</dbReference>
<dbReference type="SUPFAM" id="SSF74942">
    <property type="entry name" value="YhbC-like, C-terminal domain"/>
    <property type="match status" value="1"/>
</dbReference>
<dbReference type="CDD" id="cd01734">
    <property type="entry name" value="YlxS_C"/>
    <property type="match status" value="1"/>
</dbReference>
<dbReference type="Gene3D" id="3.30.300.70">
    <property type="entry name" value="RimP-like superfamily, N-terminal"/>
    <property type="match status" value="1"/>
</dbReference>
<evidence type="ECO:0000313" key="6">
    <source>
        <dbReference type="EMBL" id="KUG03304.1"/>
    </source>
</evidence>
<dbReference type="Pfam" id="PF02576">
    <property type="entry name" value="RimP_N"/>
    <property type="match status" value="1"/>
</dbReference>
<protein>
    <recommendedName>
        <fullName evidence="7">Ribosome maturation factor RimP</fullName>
    </recommendedName>
</protein>
<dbReference type="Pfam" id="PF17384">
    <property type="entry name" value="DUF150_C"/>
    <property type="match status" value="1"/>
</dbReference>
<evidence type="ECO:0000259" key="5">
    <source>
        <dbReference type="Pfam" id="PF17384"/>
    </source>
</evidence>
<organism evidence="6">
    <name type="scientific">hydrocarbon metagenome</name>
    <dbReference type="NCBI Taxonomy" id="938273"/>
    <lineage>
        <taxon>unclassified sequences</taxon>
        <taxon>metagenomes</taxon>
        <taxon>ecological metagenomes</taxon>
    </lineage>
</organism>
<dbReference type="Gene3D" id="2.30.30.180">
    <property type="entry name" value="Ribosome maturation factor RimP, C-terminal domain"/>
    <property type="match status" value="1"/>
</dbReference>
<evidence type="ECO:0000256" key="1">
    <source>
        <dbReference type="ARBA" id="ARBA00022490"/>
    </source>
</evidence>
<feature type="coiled-coil region" evidence="3">
    <location>
        <begin position="8"/>
        <end position="35"/>
    </location>
</feature>
<reference evidence="6" key="1">
    <citation type="journal article" date="2015" name="Proc. Natl. Acad. Sci. U.S.A.">
        <title>Networks of energetic and metabolic interactions define dynamics in microbial communities.</title>
        <authorList>
            <person name="Embree M."/>
            <person name="Liu J.K."/>
            <person name="Al-Bassam M.M."/>
            <person name="Zengler K."/>
        </authorList>
    </citation>
    <scope>NUCLEOTIDE SEQUENCE</scope>
</reference>
<evidence type="ECO:0000259" key="4">
    <source>
        <dbReference type="Pfam" id="PF02576"/>
    </source>
</evidence>
<keyword evidence="3" id="KW-0175">Coiled coil</keyword>
<dbReference type="EMBL" id="LNQE01001887">
    <property type="protein sequence ID" value="KUG03304.1"/>
    <property type="molecule type" value="Genomic_DNA"/>
</dbReference>
<dbReference type="InterPro" id="IPR035956">
    <property type="entry name" value="RimP_N_sf"/>
</dbReference>
<dbReference type="InterPro" id="IPR003728">
    <property type="entry name" value="Ribosome_maturation_RimP"/>
</dbReference>